<dbReference type="Gene3D" id="1.10.150.170">
    <property type="entry name" value="Putative methyltransferase TM0872, insert domain"/>
    <property type="match status" value="1"/>
</dbReference>
<evidence type="ECO:0000256" key="4">
    <source>
        <dbReference type="ARBA" id="ARBA00022691"/>
    </source>
</evidence>
<feature type="compositionally biased region" description="Basic and acidic residues" evidence="5">
    <location>
        <begin position="83"/>
        <end position="93"/>
    </location>
</feature>
<dbReference type="SUPFAM" id="SSF81799">
    <property type="entry name" value="Putative methyltransferase TM0872, insert domain"/>
    <property type="match status" value="1"/>
</dbReference>
<keyword evidence="2" id="KW-0489">Methyltransferase</keyword>
<accession>A0AAW1JA73</accession>
<dbReference type="GO" id="GO:0070475">
    <property type="term" value="P:rRNA base methylation"/>
    <property type="evidence" value="ECO:0007669"/>
    <property type="project" value="TreeGrafter"/>
</dbReference>
<dbReference type="AlphaFoldDB" id="A0AAW1JA73"/>
<dbReference type="EMBL" id="JBDFQZ010000008">
    <property type="protein sequence ID" value="KAK9699616.1"/>
    <property type="molecule type" value="Genomic_DNA"/>
</dbReference>
<dbReference type="Gene3D" id="3.40.50.150">
    <property type="entry name" value="Vaccinia Virus protein VP39"/>
    <property type="match status" value="1"/>
</dbReference>
<dbReference type="InterPro" id="IPR023397">
    <property type="entry name" value="SAM-dep_MeTrfase_MraW_recog"/>
</dbReference>
<dbReference type="Proteomes" id="UP001443914">
    <property type="component" value="Unassembled WGS sequence"/>
</dbReference>
<comment type="similarity">
    <text evidence="1">Belongs to the methyltransferase superfamily. RsmH family.</text>
</comment>
<dbReference type="PANTHER" id="PTHR11265:SF0">
    <property type="entry name" value="12S RRNA N4-METHYLCYTIDINE METHYLTRANSFERASE"/>
    <property type="match status" value="1"/>
</dbReference>
<dbReference type="InterPro" id="IPR002903">
    <property type="entry name" value="RsmH"/>
</dbReference>
<dbReference type="SUPFAM" id="SSF53335">
    <property type="entry name" value="S-adenosyl-L-methionine-dependent methyltransferases"/>
    <property type="match status" value="1"/>
</dbReference>
<dbReference type="HAMAP" id="MF_01007">
    <property type="entry name" value="16SrRNA_methyltr_H"/>
    <property type="match status" value="1"/>
</dbReference>
<evidence type="ECO:0000256" key="5">
    <source>
        <dbReference type="SAM" id="MobiDB-lite"/>
    </source>
</evidence>
<dbReference type="Pfam" id="PF01795">
    <property type="entry name" value="Methyltransf_5"/>
    <property type="match status" value="1"/>
</dbReference>
<keyword evidence="7" id="KW-1185">Reference proteome</keyword>
<evidence type="ECO:0000313" key="7">
    <source>
        <dbReference type="Proteomes" id="UP001443914"/>
    </source>
</evidence>
<proteinExistence type="inferred from homology"/>
<protein>
    <submittedName>
        <fullName evidence="6">Uncharacterized protein</fullName>
    </submittedName>
</protein>
<keyword evidence="3" id="KW-0808">Transferase</keyword>
<dbReference type="PANTHER" id="PTHR11265">
    <property type="entry name" value="S-ADENOSYL-METHYLTRANSFERASE MRAW"/>
    <property type="match status" value="1"/>
</dbReference>
<comment type="caution">
    <text evidence="6">The sequence shown here is derived from an EMBL/GenBank/DDBJ whole genome shotgun (WGS) entry which is preliminary data.</text>
</comment>
<dbReference type="GO" id="GO:0071424">
    <property type="term" value="F:rRNA (cytosine-N4-)-methyltransferase activity"/>
    <property type="evidence" value="ECO:0007669"/>
    <property type="project" value="TreeGrafter"/>
</dbReference>
<reference evidence="6" key="1">
    <citation type="submission" date="2024-03" db="EMBL/GenBank/DDBJ databases">
        <title>WGS assembly of Saponaria officinalis var. Norfolk2.</title>
        <authorList>
            <person name="Jenkins J."/>
            <person name="Shu S."/>
            <person name="Grimwood J."/>
            <person name="Barry K."/>
            <person name="Goodstein D."/>
            <person name="Schmutz J."/>
            <person name="Leebens-Mack J."/>
            <person name="Osbourn A."/>
        </authorList>
    </citation>
    <scope>NUCLEOTIDE SEQUENCE [LARGE SCALE GENOMIC DNA]</scope>
    <source>
        <strain evidence="6">JIC</strain>
    </source>
</reference>
<evidence type="ECO:0000256" key="1">
    <source>
        <dbReference type="ARBA" id="ARBA00010396"/>
    </source>
</evidence>
<sequence length="462" mass="50651">MARTAAAAAAALKLYKPLSISPKFLTSTSPTPTSSISFTTFHAKTTSSSKKKHNHKYPPPKSSIAAASADSAALTPSKPKAKAGLEGEKRRTRSDKQYNEGFIHQFGIDKDTHFPVLLAELLDVFSSDSSSSSFRLRSFVDCTLGAAGHSSAIIQAHPELRTYIGLDVDPVAHGKARARINNLLQNVQSDLTANLEAHVLLKNFKHIKKVIGEVDDKLLTSGVDGILMDLGMSSMQVNDAGRGFSMLNNGPLDMRMDPEAALTAEDILNSWPPTEVGRILREYGEESNWYFLQNKIIKARLGGGLHSTTDLVDLIRSTTFKTKGGRQGWIKTAARVFQALRIAVNDELKTLEQSLYSSFECLAPGGRLAVISFHSLEDRIVKQTFLDIINNPKMENEKGSREEVNNPTEVGNGVAEKEQWIKQVVKGSAGTILTKRPVTASVEEERLNSRCRSAKLRVIQKH</sequence>
<evidence type="ECO:0000256" key="2">
    <source>
        <dbReference type="ARBA" id="ARBA00022603"/>
    </source>
</evidence>
<organism evidence="6 7">
    <name type="scientific">Saponaria officinalis</name>
    <name type="common">Common soapwort</name>
    <name type="synonym">Lychnis saponaria</name>
    <dbReference type="NCBI Taxonomy" id="3572"/>
    <lineage>
        <taxon>Eukaryota</taxon>
        <taxon>Viridiplantae</taxon>
        <taxon>Streptophyta</taxon>
        <taxon>Embryophyta</taxon>
        <taxon>Tracheophyta</taxon>
        <taxon>Spermatophyta</taxon>
        <taxon>Magnoliopsida</taxon>
        <taxon>eudicotyledons</taxon>
        <taxon>Gunneridae</taxon>
        <taxon>Pentapetalae</taxon>
        <taxon>Caryophyllales</taxon>
        <taxon>Caryophyllaceae</taxon>
        <taxon>Caryophylleae</taxon>
        <taxon>Saponaria</taxon>
    </lineage>
</organism>
<evidence type="ECO:0000313" key="6">
    <source>
        <dbReference type="EMBL" id="KAK9699616.1"/>
    </source>
</evidence>
<feature type="region of interest" description="Disordered" evidence="5">
    <location>
        <begin position="45"/>
        <end position="93"/>
    </location>
</feature>
<keyword evidence="4" id="KW-0949">S-adenosyl-L-methionine</keyword>
<feature type="compositionally biased region" description="Basic residues" evidence="5">
    <location>
        <begin position="49"/>
        <end position="58"/>
    </location>
</feature>
<dbReference type="FunFam" id="1.10.150.170:FF:000004">
    <property type="entry name" value="Ribosomal RNA small subunit methyltransferase H"/>
    <property type="match status" value="1"/>
</dbReference>
<dbReference type="NCBIfam" id="TIGR00006">
    <property type="entry name" value="16S rRNA (cytosine(1402)-N(4))-methyltransferase RsmH"/>
    <property type="match status" value="1"/>
</dbReference>
<dbReference type="InterPro" id="IPR029063">
    <property type="entry name" value="SAM-dependent_MTases_sf"/>
</dbReference>
<gene>
    <name evidence="6" type="ORF">RND81_08G185100</name>
</gene>
<evidence type="ECO:0000256" key="3">
    <source>
        <dbReference type="ARBA" id="ARBA00022679"/>
    </source>
</evidence>
<name>A0AAW1JA73_SAPOF</name>
<feature type="compositionally biased region" description="Low complexity" evidence="5">
    <location>
        <begin position="62"/>
        <end position="73"/>
    </location>
</feature>